<dbReference type="InterPro" id="IPR044694">
    <property type="entry name" value="NUP214"/>
</dbReference>
<dbReference type="EMBL" id="VIEB01000289">
    <property type="protein sequence ID" value="TQD96627.1"/>
    <property type="molecule type" value="Genomic_DNA"/>
</dbReference>
<reference evidence="2 3" key="1">
    <citation type="journal article" date="2019" name="G3 (Bethesda)">
        <title>Sequencing of a Wild Apple (Malus baccata) Genome Unravels the Differences Between Cultivated and Wild Apple Species Regarding Disease Resistance and Cold Tolerance.</title>
        <authorList>
            <person name="Chen X."/>
        </authorList>
    </citation>
    <scope>NUCLEOTIDE SEQUENCE [LARGE SCALE GENOMIC DNA]</scope>
    <source>
        <strain evidence="3">cv. Shandingzi</strain>
        <tissue evidence="2">Leaves</tissue>
    </source>
</reference>
<dbReference type="AlphaFoldDB" id="A0A540MCZ7"/>
<feature type="region of interest" description="Disordered" evidence="1">
    <location>
        <begin position="47"/>
        <end position="81"/>
    </location>
</feature>
<organism evidence="2 3">
    <name type="scientific">Malus baccata</name>
    <name type="common">Siberian crab apple</name>
    <name type="synonym">Pyrus baccata</name>
    <dbReference type="NCBI Taxonomy" id="106549"/>
    <lineage>
        <taxon>Eukaryota</taxon>
        <taxon>Viridiplantae</taxon>
        <taxon>Streptophyta</taxon>
        <taxon>Embryophyta</taxon>
        <taxon>Tracheophyta</taxon>
        <taxon>Spermatophyta</taxon>
        <taxon>Magnoliopsida</taxon>
        <taxon>eudicotyledons</taxon>
        <taxon>Gunneridae</taxon>
        <taxon>Pentapetalae</taxon>
        <taxon>rosids</taxon>
        <taxon>fabids</taxon>
        <taxon>Rosales</taxon>
        <taxon>Rosaceae</taxon>
        <taxon>Amygdaloideae</taxon>
        <taxon>Maleae</taxon>
        <taxon>Malus</taxon>
    </lineage>
</organism>
<protein>
    <submittedName>
        <fullName evidence="2">Uncharacterized protein</fullName>
    </submittedName>
</protein>
<dbReference type="GO" id="GO:0006405">
    <property type="term" value="P:RNA export from nucleus"/>
    <property type="evidence" value="ECO:0007669"/>
    <property type="project" value="InterPro"/>
</dbReference>
<evidence type="ECO:0000313" key="3">
    <source>
        <dbReference type="Proteomes" id="UP000315295"/>
    </source>
</evidence>
<proteinExistence type="predicted"/>
<dbReference type="PANTHER" id="PTHR34418:SF3">
    <property type="entry name" value="NUCLEAR PORE COMPLEX PROTEIN NUP214"/>
    <property type="match status" value="1"/>
</dbReference>
<dbReference type="PANTHER" id="PTHR34418">
    <property type="entry name" value="NUCLEAR PORE COMPLEX PROTEIN NUP214 ISOFORM X1"/>
    <property type="match status" value="1"/>
</dbReference>
<dbReference type="Proteomes" id="UP000315295">
    <property type="component" value="Unassembled WGS sequence"/>
</dbReference>
<evidence type="ECO:0000313" key="2">
    <source>
        <dbReference type="EMBL" id="TQD96627.1"/>
    </source>
</evidence>
<name>A0A540MCZ7_MALBA</name>
<evidence type="ECO:0000256" key="1">
    <source>
        <dbReference type="SAM" id="MobiDB-lite"/>
    </source>
</evidence>
<dbReference type="GO" id="GO:0017056">
    <property type="term" value="F:structural constituent of nuclear pore"/>
    <property type="evidence" value="ECO:0007669"/>
    <property type="project" value="InterPro"/>
</dbReference>
<dbReference type="STRING" id="106549.A0A540MCZ7"/>
<accession>A0A540MCZ7</accession>
<keyword evidence="3" id="KW-1185">Reference proteome</keyword>
<sequence>MGLSSGDEPSLLKASLALIVTLRASSECSTRVAIYWAFSISNLLSTSESVTGGTDGLDVQNTKDDDMDEETPESSSTTELSLGGIGGFGLGFAFNLTAPKPNPFGGSFGNAATYPTSLFSRPTPSGKLFQLASFNFQSLQSSQSS</sequence>
<comment type="caution">
    <text evidence="2">The sequence shown here is derived from an EMBL/GenBank/DDBJ whole genome shotgun (WGS) entry which is preliminary data.</text>
</comment>
<gene>
    <name evidence="2" type="ORF">C1H46_017788</name>
</gene>